<evidence type="ECO:0000313" key="3">
    <source>
        <dbReference type="Proteomes" id="UP000054908"/>
    </source>
</evidence>
<dbReference type="RefSeq" id="WP_058452455.1">
    <property type="nucleotide sequence ID" value="NZ_CAAAIB010000004.1"/>
</dbReference>
<feature type="region of interest" description="Disordered" evidence="1">
    <location>
        <begin position="42"/>
        <end position="87"/>
    </location>
</feature>
<organism evidence="2 3">
    <name type="scientific">Legionella maceachernii</name>
    <dbReference type="NCBI Taxonomy" id="466"/>
    <lineage>
        <taxon>Bacteria</taxon>
        <taxon>Pseudomonadati</taxon>
        <taxon>Pseudomonadota</taxon>
        <taxon>Gammaproteobacteria</taxon>
        <taxon>Legionellales</taxon>
        <taxon>Legionellaceae</taxon>
        <taxon>Legionella</taxon>
    </lineage>
</organism>
<dbReference type="AlphaFoldDB" id="A0A0W0W0R4"/>
<reference evidence="2 3" key="1">
    <citation type="submission" date="2015-11" db="EMBL/GenBank/DDBJ databases">
        <title>Genomic analysis of 38 Legionella species identifies large and diverse effector repertoires.</title>
        <authorList>
            <person name="Burstein D."/>
            <person name="Amaro F."/>
            <person name="Zusman T."/>
            <person name="Lifshitz Z."/>
            <person name="Cohen O."/>
            <person name="Gilbert J.A."/>
            <person name="Pupko T."/>
            <person name="Shuman H.A."/>
            <person name="Segal G."/>
        </authorList>
    </citation>
    <scope>NUCLEOTIDE SEQUENCE [LARGE SCALE GENOMIC DNA]</scope>
    <source>
        <strain evidence="2 3">PX-1-G2-E2</strain>
    </source>
</reference>
<dbReference type="Proteomes" id="UP000054908">
    <property type="component" value="Unassembled WGS sequence"/>
</dbReference>
<protein>
    <submittedName>
        <fullName evidence="2">Uncharacterized protein</fullName>
    </submittedName>
</protein>
<keyword evidence="3" id="KW-1185">Reference proteome</keyword>
<dbReference type="OrthoDB" id="5653869at2"/>
<evidence type="ECO:0000256" key="1">
    <source>
        <dbReference type="SAM" id="MobiDB-lite"/>
    </source>
</evidence>
<dbReference type="PATRIC" id="fig|466.6.peg.1789"/>
<accession>A0A0W0W0R4</accession>
<name>A0A0W0W0R4_9GAMM</name>
<proteinExistence type="predicted"/>
<gene>
    <name evidence="2" type="ORF">Lmac_1699</name>
</gene>
<comment type="caution">
    <text evidence="2">The sequence shown here is derived from an EMBL/GenBank/DDBJ whole genome shotgun (WGS) entry which is preliminary data.</text>
</comment>
<dbReference type="EMBL" id="LNYL01000042">
    <property type="protein sequence ID" value="KTD25928.1"/>
    <property type="molecule type" value="Genomic_DNA"/>
</dbReference>
<evidence type="ECO:0000313" key="2">
    <source>
        <dbReference type="EMBL" id="KTD25928.1"/>
    </source>
</evidence>
<sequence>MNRNKLIKALVSQFEEQISKLPDQKLEELESGKLEVSLTQTVGNEAGGMAGPGRRQIDPGSPSKITQRGPAPAPSPIVRAGGKSRPF</sequence>